<evidence type="ECO:0000256" key="2">
    <source>
        <dbReference type="ARBA" id="ARBA00023002"/>
    </source>
</evidence>
<dbReference type="EMBL" id="CP047045">
    <property type="protein sequence ID" value="QGZ94625.1"/>
    <property type="molecule type" value="Genomic_DNA"/>
</dbReference>
<dbReference type="InterPro" id="IPR036291">
    <property type="entry name" value="NAD(P)-bd_dom_sf"/>
</dbReference>
<keyword evidence="2 4" id="KW-0560">Oxidoreductase</keyword>
<dbReference type="PIRSF" id="PIRSF000126">
    <property type="entry name" value="11-beta-HSD1"/>
    <property type="match status" value="1"/>
</dbReference>
<dbReference type="PANTHER" id="PTHR42901:SF1">
    <property type="entry name" value="ALCOHOL DEHYDROGENASE"/>
    <property type="match status" value="1"/>
</dbReference>
<dbReference type="RefSeq" id="WP_158765549.1">
    <property type="nucleotide sequence ID" value="NZ_CP047045.1"/>
</dbReference>
<evidence type="ECO:0000313" key="4">
    <source>
        <dbReference type="EMBL" id="QGZ94625.1"/>
    </source>
</evidence>
<dbReference type="Gene3D" id="3.40.50.720">
    <property type="entry name" value="NAD(P)-binding Rossmann-like Domain"/>
    <property type="match status" value="1"/>
</dbReference>
<evidence type="ECO:0000256" key="3">
    <source>
        <dbReference type="RuleBase" id="RU000363"/>
    </source>
</evidence>
<dbReference type="AlphaFoldDB" id="A0A6I6MHZ6"/>
<dbReference type="GO" id="GO:0016491">
    <property type="term" value="F:oxidoreductase activity"/>
    <property type="evidence" value="ECO:0007669"/>
    <property type="project" value="UniProtKB-KW"/>
</dbReference>
<organism evidence="4 5">
    <name type="scientific">Terricaulis silvestris</name>
    <dbReference type="NCBI Taxonomy" id="2686094"/>
    <lineage>
        <taxon>Bacteria</taxon>
        <taxon>Pseudomonadati</taxon>
        <taxon>Pseudomonadota</taxon>
        <taxon>Alphaproteobacteria</taxon>
        <taxon>Caulobacterales</taxon>
        <taxon>Caulobacteraceae</taxon>
        <taxon>Terricaulis</taxon>
    </lineage>
</organism>
<evidence type="ECO:0000256" key="1">
    <source>
        <dbReference type="ARBA" id="ARBA00006484"/>
    </source>
</evidence>
<proteinExistence type="inferred from homology"/>
<dbReference type="PRINTS" id="PR00081">
    <property type="entry name" value="GDHRDH"/>
</dbReference>
<dbReference type="EC" id="1.1.1.313" evidence="4"/>
<dbReference type="PRINTS" id="PR00080">
    <property type="entry name" value="SDRFAMILY"/>
</dbReference>
<dbReference type="KEGG" id="tsv:DSM104635_01445"/>
<accession>A0A6I6MHZ6</accession>
<gene>
    <name evidence="4" type="primary">isfD</name>
    <name evidence="4" type="ORF">DSM104635_01445</name>
</gene>
<dbReference type="InterPro" id="IPR002347">
    <property type="entry name" value="SDR_fam"/>
</dbReference>
<comment type="similarity">
    <text evidence="1 3">Belongs to the short-chain dehydrogenases/reductases (SDR) family.</text>
</comment>
<dbReference type="Pfam" id="PF00106">
    <property type="entry name" value="adh_short"/>
    <property type="match status" value="1"/>
</dbReference>
<name>A0A6I6MHZ6_9CAUL</name>
<dbReference type="SUPFAM" id="SSF51735">
    <property type="entry name" value="NAD(P)-binding Rossmann-fold domains"/>
    <property type="match status" value="1"/>
</dbReference>
<protein>
    <submittedName>
        <fullName evidence="4">Sulfoacetaldehyde reductase</fullName>
        <ecNumber evidence="4">1.1.1.313</ecNumber>
    </submittedName>
</protein>
<reference evidence="5" key="1">
    <citation type="submission" date="2019-12" db="EMBL/GenBank/DDBJ databases">
        <title>Complete genome of Terracaulis silvestris 0127_4.</title>
        <authorList>
            <person name="Vieira S."/>
            <person name="Riedel T."/>
            <person name="Sproer C."/>
            <person name="Pascual J."/>
            <person name="Boedeker C."/>
            <person name="Overmann J."/>
        </authorList>
    </citation>
    <scope>NUCLEOTIDE SEQUENCE [LARGE SCALE GENOMIC DNA]</scope>
    <source>
        <strain evidence="5">0127_4</strain>
    </source>
</reference>
<sequence length="267" mass="28215">MARRKPGEGQTALVTGASAGIGVDLAECFAKDGYDLILTARSEGALAEVANRLAGQYGVKTHVIAQDLGAYGGGSALAQSIAARGLNVDVVVNNAGYGHAGALTSSDLPTQLGMIDLNVRALVELTYIYWDRMIANGKGGILNVASTAAFQPGPLMANYYASKAYVLSFSEAMWEEARGTGVHVSCLCPGPTVSKFRERAGTGKTRLAHVSKVMGSMPVARMGYEAWKRNQRVKVTGGRNAFQAGMVKYIPRATLLKMVRNIQSPAT</sequence>
<keyword evidence="5" id="KW-1185">Reference proteome</keyword>
<dbReference type="Proteomes" id="UP000431269">
    <property type="component" value="Chromosome"/>
</dbReference>
<evidence type="ECO:0000313" key="5">
    <source>
        <dbReference type="Proteomes" id="UP000431269"/>
    </source>
</evidence>
<dbReference type="PANTHER" id="PTHR42901">
    <property type="entry name" value="ALCOHOL DEHYDROGENASE"/>
    <property type="match status" value="1"/>
</dbReference>